<sequence length="161" mass="18633">MSNLTIKMAIGADSDALTQLTIRSKAHWGYGERQIEAWRDELTLTEAYIENNHVYKLLVDTILVGFYAYNAENETDVKLHFLFIEPDYIGVGYGKILLLDFLDRIKNSKFKRVLVDSDPHAEKFYAKFGFKVIGQLKSTIKHRFLPIMELRIEALDTRNSD</sequence>
<dbReference type="Proteomes" id="UP000310017">
    <property type="component" value="Chromosome"/>
</dbReference>
<dbReference type="RefSeq" id="WP_138851337.1">
    <property type="nucleotide sequence ID" value="NZ_CP040710.1"/>
</dbReference>
<dbReference type="KEGG" id="asag:FGM00_02190"/>
<organism evidence="2 3">
    <name type="scientific">Aggregatimonas sangjinii</name>
    <dbReference type="NCBI Taxonomy" id="2583587"/>
    <lineage>
        <taxon>Bacteria</taxon>
        <taxon>Pseudomonadati</taxon>
        <taxon>Bacteroidota</taxon>
        <taxon>Flavobacteriia</taxon>
        <taxon>Flavobacteriales</taxon>
        <taxon>Flavobacteriaceae</taxon>
        <taxon>Aggregatimonas</taxon>
    </lineage>
</organism>
<dbReference type="Pfam" id="PF13673">
    <property type="entry name" value="Acetyltransf_10"/>
    <property type="match status" value="1"/>
</dbReference>
<dbReference type="PROSITE" id="PS51186">
    <property type="entry name" value="GNAT"/>
    <property type="match status" value="1"/>
</dbReference>
<dbReference type="SUPFAM" id="SSF55729">
    <property type="entry name" value="Acyl-CoA N-acyltransferases (Nat)"/>
    <property type="match status" value="1"/>
</dbReference>
<dbReference type="CDD" id="cd04301">
    <property type="entry name" value="NAT_SF"/>
    <property type="match status" value="1"/>
</dbReference>
<dbReference type="InterPro" id="IPR016181">
    <property type="entry name" value="Acyl_CoA_acyltransferase"/>
</dbReference>
<dbReference type="AlphaFoldDB" id="A0A5B7SPQ9"/>
<gene>
    <name evidence="2" type="ORF">FGM00_02190</name>
</gene>
<keyword evidence="2" id="KW-0808">Transferase</keyword>
<reference evidence="2 3" key="1">
    <citation type="submission" date="2019-05" db="EMBL/GenBank/DDBJ databases">
        <title>Genome sequencing of F202Z8.</title>
        <authorList>
            <person name="Kwon Y.M."/>
        </authorList>
    </citation>
    <scope>NUCLEOTIDE SEQUENCE [LARGE SCALE GENOMIC DNA]</scope>
    <source>
        <strain evidence="2 3">F202Z8</strain>
    </source>
</reference>
<evidence type="ECO:0000313" key="3">
    <source>
        <dbReference type="Proteomes" id="UP000310017"/>
    </source>
</evidence>
<proteinExistence type="predicted"/>
<accession>A0A5B7SPQ9</accession>
<name>A0A5B7SPQ9_9FLAO</name>
<keyword evidence="3" id="KW-1185">Reference proteome</keyword>
<evidence type="ECO:0000259" key="1">
    <source>
        <dbReference type="PROSITE" id="PS51186"/>
    </source>
</evidence>
<evidence type="ECO:0000313" key="2">
    <source>
        <dbReference type="EMBL" id="QCW98982.1"/>
    </source>
</evidence>
<dbReference type="Gene3D" id="3.40.630.30">
    <property type="match status" value="1"/>
</dbReference>
<protein>
    <submittedName>
        <fullName evidence="2">GNAT family N-acetyltransferase</fullName>
    </submittedName>
</protein>
<dbReference type="EMBL" id="CP040710">
    <property type="protein sequence ID" value="QCW98982.1"/>
    <property type="molecule type" value="Genomic_DNA"/>
</dbReference>
<dbReference type="InterPro" id="IPR000182">
    <property type="entry name" value="GNAT_dom"/>
</dbReference>
<feature type="domain" description="N-acetyltransferase" evidence="1">
    <location>
        <begin position="4"/>
        <end position="153"/>
    </location>
</feature>
<dbReference type="GO" id="GO:0016747">
    <property type="term" value="F:acyltransferase activity, transferring groups other than amino-acyl groups"/>
    <property type="evidence" value="ECO:0007669"/>
    <property type="project" value="InterPro"/>
</dbReference>
<dbReference type="OrthoDB" id="9789605at2"/>